<evidence type="ECO:0000313" key="10">
    <source>
        <dbReference type="Proteomes" id="UP000326458"/>
    </source>
</evidence>
<keyword evidence="4 8" id="KW-0812">Transmembrane</keyword>
<dbReference type="GO" id="GO:0008250">
    <property type="term" value="C:oligosaccharyltransferase complex"/>
    <property type="evidence" value="ECO:0007669"/>
    <property type="project" value="InterPro"/>
</dbReference>
<evidence type="ECO:0000256" key="6">
    <source>
        <dbReference type="ARBA" id="ARBA00022989"/>
    </source>
</evidence>
<reference evidence="9 10" key="1">
    <citation type="submission" date="2019-06" db="EMBL/GenBank/DDBJ databases">
        <title>Discovery of a novel chromosome fission-fusion reversal in muntjac.</title>
        <authorList>
            <person name="Mudd A.B."/>
            <person name="Bredeson J.V."/>
            <person name="Baum R."/>
            <person name="Hockemeyer D."/>
            <person name="Rokhsar D.S."/>
        </authorList>
    </citation>
    <scope>NUCLEOTIDE SEQUENCE [LARGE SCALE GENOMIC DNA]</scope>
    <source>
        <strain evidence="9">UTSW_UCB_Mm</strain>
        <tissue evidence="9">Fibroblast cell line</tissue>
    </source>
</reference>
<feature type="non-terminal residue" evidence="9">
    <location>
        <position position="31"/>
    </location>
</feature>
<sequence>MLQFGYCVLMGTFPFSSFLSGFISYVGTFIL</sequence>
<keyword evidence="6 8" id="KW-1133">Transmembrane helix</keyword>
<keyword evidence="10" id="KW-1185">Reference proteome</keyword>
<evidence type="ECO:0000256" key="5">
    <source>
        <dbReference type="ARBA" id="ARBA00022824"/>
    </source>
</evidence>
<accession>A0A5N3VKL8</accession>
<dbReference type="Proteomes" id="UP000326458">
    <property type="component" value="Unassembled WGS sequence"/>
</dbReference>
<dbReference type="AlphaFoldDB" id="A0A5N3VKL8"/>
<evidence type="ECO:0000256" key="3">
    <source>
        <dbReference type="ARBA" id="ARBA00009386"/>
    </source>
</evidence>
<proteinExistence type="inferred from homology"/>
<evidence type="ECO:0000256" key="8">
    <source>
        <dbReference type="SAM" id="Phobius"/>
    </source>
</evidence>
<evidence type="ECO:0000256" key="4">
    <source>
        <dbReference type="ARBA" id="ARBA00022692"/>
    </source>
</evidence>
<comment type="similarity">
    <text evidence="3">Belongs to the DAD/OST2 family.</text>
</comment>
<dbReference type="EMBL" id="VCEA01000002">
    <property type="protein sequence ID" value="KAB0349664.1"/>
    <property type="molecule type" value="Genomic_DNA"/>
</dbReference>
<keyword evidence="7 8" id="KW-0472">Membrane</keyword>
<dbReference type="InterPro" id="IPR003038">
    <property type="entry name" value="DAD/Ost2"/>
</dbReference>
<feature type="transmembrane region" description="Helical" evidence="8">
    <location>
        <begin position="7"/>
        <end position="30"/>
    </location>
</feature>
<evidence type="ECO:0000256" key="1">
    <source>
        <dbReference type="ARBA" id="ARBA00004477"/>
    </source>
</evidence>
<organism evidence="9 10">
    <name type="scientific">Muntiacus muntjak</name>
    <name type="common">Barking deer</name>
    <name type="synonym">Indian muntjac</name>
    <dbReference type="NCBI Taxonomy" id="9888"/>
    <lineage>
        <taxon>Eukaryota</taxon>
        <taxon>Metazoa</taxon>
        <taxon>Chordata</taxon>
        <taxon>Craniata</taxon>
        <taxon>Vertebrata</taxon>
        <taxon>Euteleostomi</taxon>
        <taxon>Mammalia</taxon>
        <taxon>Eutheria</taxon>
        <taxon>Laurasiatheria</taxon>
        <taxon>Artiodactyla</taxon>
        <taxon>Ruminantia</taxon>
        <taxon>Pecora</taxon>
        <taxon>Cervidae</taxon>
        <taxon>Muntiacinae</taxon>
        <taxon>Muntiacus</taxon>
    </lineage>
</organism>
<name>A0A5N3VKL8_MUNMU</name>
<gene>
    <name evidence="9" type="ORF">FD754_014521</name>
</gene>
<evidence type="ECO:0000256" key="2">
    <source>
        <dbReference type="ARBA" id="ARBA00004922"/>
    </source>
</evidence>
<dbReference type="UniPathway" id="UPA00378"/>
<comment type="subcellular location">
    <subcellularLocation>
        <location evidence="1">Endoplasmic reticulum membrane</location>
        <topology evidence="1">Multi-pass membrane protein</topology>
    </subcellularLocation>
</comment>
<protein>
    <submittedName>
        <fullName evidence="9">Uncharacterized protein</fullName>
    </submittedName>
</protein>
<evidence type="ECO:0000256" key="7">
    <source>
        <dbReference type="ARBA" id="ARBA00023136"/>
    </source>
</evidence>
<comment type="caution">
    <text evidence="9">The sequence shown here is derived from an EMBL/GenBank/DDBJ whole genome shotgun (WGS) entry which is preliminary data.</text>
</comment>
<evidence type="ECO:0000313" key="9">
    <source>
        <dbReference type="EMBL" id="KAB0349664.1"/>
    </source>
</evidence>
<dbReference type="Pfam" id="PF02109">
    <property type="entry name" value="DAD"/>
    <property type="match status" value="1"/>
</dbReference>
<comment type="pathway">
    <text evidence="2">Protein modification; protein glycosylation.</text>
</comment>
<keyword evidence="5" id="KW-0256">Endoplasmic reticulum</keyword>